<dbReference type="InterPro" id="IPR011993">
    <property type="entry name" value="PH-like_dom_sf"/>
</dbReference>
<dbReference type="Gene3D" id="2.30.29.30">
    <property type="entry name" value="Pleckstrin-homology domain (PH domain)/Phosphotyrosine-binding domain (PTB)"/>
    <property type="match status" value="2"/>
</dbReference>
<feature type="domain" description="PH" evidence="2">
    <location>
        <begin position="366"/>
        <end position="469"/>
    </location>
</feature>
<organism evidence="3">
    <name type="scientific">Octactis speculum</name>
    <dbReference type="NCBI Taxonomy" id="3111310"/>
    <lineage>
        <taxon>Eukaryota</taxon>
        <taxon>Sar</taxon>
        <taxon>Stramenopiles</taxon>
        <taxon>Ochrophyta</taxon>
        <taxon>Dictyochophyceae</taxon>
        <taxon>Dictyochales</taxon>
        <taxon>Dictyochaceae</taxon>
        <taxon>Octactis</taxon>
    </lineage>
</organism>
<feature type="domain" description="PH" evidence="2">
    <location>
        <begin position="121"/>
        <end position="226"/>
    </location>
</feature>
<evidence type="ECO:0000259" key="2">
    <source>
        <dbReference type="PROSITE" id="PS50003"/>
    </source>
</evidence>
<accession>A0A7S2BLS2</accession>
<evidence type="ECO:0000313" key="3">
    <source>
        <dbReference type="EMBL" id="CAD9400770.1"/>
    </source>
</evidence>
<dbReference type="SUPFAM" id="SSF50729">
    <property type="entry name" value="PH domain-like"/>
    <property type="match status" value="2"/>
</dbReference>
<dbReference type="Pfam" id="PF00169">
    <property type="entry name" value="PH"/>
    <property type="match status" value="2"/>
</dbReference>
<proteinExistence type="predicted"/>
<dbReference type="EMBL" id="HBGS01016279">
    <property type="protein sequence ID" value="CAD9400770.1"/>
    <property type="molecule type" value="Transcribed_RNA"/>
</dbReference>
<sequence>MGAASCGCNGSSPSIIEKDAQVGEQVAGYLSKTIGDAKVRRFVVLRDTVLQYYENEDRDVVKGLVRLTNTRVSKTQNGTGAGRLYELRIEHDVRPSTVLYAPNKIALNLWVRAISANIAQADAKEGYFETVSDTTAWQDHPILWETRYYIYLNGQFSSFSQPSDSGPEYSVDVSEYKVKLMTADNRFCVELSSNGSDRINTRSVVVAFETEVERTEWVHSLGMHEPNETLDIVENSLTSCAASDSTSERGSPMLENGDSSSPNSANKTLDSSSSNPMNEARDRSITDSAVYPPTGPPLMRTDSLVGKQCEVYNGKIGVVLQYFPGHDNSYDVKMVESGEIVTVKAEHLTEKRRQYSPEKSLKLDAPKALTTEMRKKNRMGKWQKRLVTLAAPGVISITHGRRTSRSGSDKHEPQEHALNVTQYKISVGKKNTLKFTAKDGKQDSKEYVLRLDRQEDTALWLTTFEQWINFLKTQNKNESQLAWKRANSADL</sequence>
<dbReference type="InterPro" id="IPR001849">
    <property type="entry name" value="PH_domain"/>
</dbReference>
<feature type="compositionally biased region" description="Polar residues" evidence="1">
    <location>
        <begin position="257"/>
        <end position="277"/>
    </location>
</feature>
<reference evidence="3" key="1">
    <citation type="submission" date="2021-01" db="EMBL/GenBank/DDBJ databases">
        <authorList>
            <person name="Corre E."/>
            <person name="Pelletier E."/>
            <person name="Niang G."/>
            <person name="Scheremetjew M."/>
            <person name="Finn R."/>
            <person name="Kale V."/>
            <person name="Holt S."/>
            <person name="Cochrane G."/>
            <person name="Meng A."/>
            <person name="Brown T."/>
            <person name="Cohen L."/>
        </authorList>
    </citation>
    <scope>NUCLEOTIDE SEQUENCE</scope>
    <source>
        <strain evidence="3">CCMP1381</strain>
    </source>
</reference>
<name>A0A7S2BLS2_9STRA</name>
<dbReference type="AlphaFoldDB" id="A0A7S2BLS2"/>
<gene>
    <name evidence="3" type="ORF">DSPE1174_LOCUS8546</name>
</gene>
<feature type="compositionally biased region" description="Polar residues" evidence="1">
    <location>
        <begin position="240"/>
        <end position="249"/>
    </location>
</feature>
<dbReference type="PROSITE" id="PS50003">
    <property type="entry name" value="PH_DOMAIN"/>
    <property type="match status" value="3"/>
</dbReference>
<feature type="region of interest" description="Disordered" evidence="1">
    <location>
        <begin position="240"/>
        <end position="301"/>
    </location>
</feature>
<evidence type="ECO:0000256" key="1">
    <source>
        <dbReference type="SAM" id="MobiDB-lite"/>
    </source>
</evidence>
<feature type="domain" description="PH" evidence="2">
    <location>
        <begin position="23"/>
        <end position="119"/>
    </location>
</feature>
<dbReference type="SMART" id="SM00233">
    <property type="entry name" value="PH"/>
    <property type="match status" value="3"/>
</dbReference>
<protein>
    <recommendedName>
        <fullName evidence="2">PH domain-containing protein</fullName>
    </recommendedName>
</protein>